<dbReference type="InterPro" id="IPR011989">
    <property type="entry name" value="ARM-like"/>
</dbReference>
<dbReference type="EMBL" id="LKAQ01000001">
    <property type="protein sequence ID" value="OIQ52176.1"/>
    <property type="molecule type" value="Genomic_DNA"/>
</dbReference>
<dbReference type="OrthoDB" id="5430983at2"/>
<name>A0A1J5NBH4_9BACT</name>
<dbReference type="NCBIfam" id="NF045662">
    <property type="entry name" value="DVU0298_fam"/>
    <property type="match status" value="1"/>
</dbReference>
<evidence type="ECO:0008006" key="3">
    <source>
        <dbReference type="Google" id="ProtNLM"/>
    </source>
</evidence>
<comment type="caution">
    <text evidence="1">The sequence shown here is derived from an EMBL/GenBank/DDBJ whole genome shotgun (WGS) entry which is preliminary data.</text>
</comment>
<dbReference type="InterPro" id="IPR054701">
    <property type="entry name" value="DVU0298-like"/>
</dbReference>
<reference evidence="1 2" key="1">
    <citation type="submission" date="2015-09" db="EMBL/GenBank/DDBJ databases">
        <title>Genome of Desulfovibrio dechloracetivorans BerOc1, a mercury methylating strain isolated from highly hydrocarbons and metals contaminated coastal sediments.</title>
        <authorList>
            <person name="Goni Urriza M."/>
            <person name="Gassie C."/>
            <person name="Bouchez O."/>
            <person name="Klopp C."/>
            <person name="Ranchou-Peyruse A."/>
            <person name="Remy G."/>
        </authorList>
    </citation>
    <scope>NUCLEOTIDE SEQUENCE [LARGE SCALE GENOMIC DNA]</scope>
    <source>
        <strain evidence="1 2">BerOc1</strain>
    </source>
</reference>
<evidence type="ECO:0000313" key="1">
    <source>
        <dbReference type="EMBL" id="OIQ52176.1"/>
    </source>
</evidence>
<dbReference type="InterPro" id="IPR016024">
    <property type="entry name" value="ARM-type_fold"/>
</dbReference>
<sequence length="229" mass="26140">MSRFRSVKKTVRDILADDDWQARLAELDGFRPADLVPPLLNLRLDRLETVRWRSATAFGLTAARMAEASMEKARVIMRTLMWYMNEESGNLGWGIPLFMAEAMVNSGRIAEEFHKILVSYIFCDEECDGNFLDHPELRRDVYWGLVRLAEYRPELVAHGERFLMVGLDDPDAYNRAYAARVLGLIKAEGARTRLEALKDDPAGIRTFHHREILDTTVGELVRAALDDLG</sequence>
<evidence type="ECO:0000313" key="2">
    <source>
        <dbReference type="Proteomes" id="UP000181901"/>
    </source>
</evidence>
<dbReference type="Gene3D" id="1.25.10.10">
    <property type="entry name" value="Leucine-rich Repeat Variant"/>
    <property type="match status" value="1"/>
</dbReference>
<dbReference type="RefSeq" id="WP_071544265.1">
    <property type="nucleotide sequence ID" value="NZ_LKAQ01000001.1"/>
</dbReference>
<keyword evidence="2" id="KW-1185">Reference proteome</keyword>
<organism evidence="1 2">
    <name type="scientific">Pseudodesulfovibrio hydrargyri</name>
    <dbReference type="NCBI Taxonomy" id="2125990"/>
    <lineage>
        <taxon>Bacteria</taxon>
        <taxon>Pseudomonadati</taxon>
        <taxon>Thermodesulfobacteriota</taxon>
        <taxon>Desulfovibrionia</taxon>
        <taxon>Desulfovibrionales</taxon>
        <taxon>Desulfovibrionaceae</taxon>
    </lineage>
</organism>
<protein>
    <recommendedName>
        <fullName evidence="3">HEAT repeat protein</fullName>
    </recommendedName>
</protein>
<dbReference type="SUPFAM" id="SSF48371">
    <property type="entry name" value="ARM repeat"/>
    <property type="match status" value="1"/>
</dbReference>
<dbReference type="Proteomes" id="UP000181901">
    <property type="component" value="Unassembled WGS sequence"/>
</dbReference>
<dbReference type="AlphaFoldDB" id="A0A1J5NBH4"/>
<gene>
    <name evidence="1" type="ORF">BerOc1_00650</name>
</gene>
<proteinExistence type="predicted"/>
<accession>A0A1J5NBH4</accession>